<sequence>MWLFNKYKTDTEGQENEDGPRATFGPTRLKISGQVMTPETIPEFVIPQFTRQEKHGRENCNGEDYDENSATIQSMCSRPNSPMLCDPSCDTLPSPHSPISPYSPQSTRSFRFESCSSQDGDNIESSRASLTLPHLPIYSPTQSRSRDYHIHSDSSSPAESPLICRTRRKFPTADDHGVFGGLPSPLSDSSEKENNLVYTPKTDRKSSFSPLIKLRAFRKQALSTSTESPNSSPVSSPALRVRSCMTNLPKDRSKRKSPKNVRRPRSLYERRRSSLEVSLFSEFSEFSSTDASSVEPSPVVLRRNSSDIGQCRSAMLAYRQNMRRNVQPHAEWLVHRLQKQCSVDFGELKFALEYFWEKRELKVTVLKAERIGNQYLLSHNCSSYLKLYIMPGKQQRKHTRTVKRTRDPIFNEEFYFHGLNASDLRHLKLRMKLFNKGSNIKRDEFLGEVQVLLGTLDFSQETRMWKDLQPKTDIEDLGMLNVSVCYQPRQRQIVITIVRAKDLPKNSITGAPDPYVKIEFTYNDKTKGHTIMHKQTRVRKKTTTPVFKEAFTFTVGNSIVDDTDTHVSIIMTVYDHDRIRSDEAIGEVRLGYRATEESELDHWQAIMKTPDQPVPTWHNLMELDDEP</sequence>
<feature type="compositionally biased region" description="Polar residues" evidence="1">
    <location>
        <begin position="114"/>
        <end position="129"/>
    </location>
</feature>
<dbReference type="Proteomes" id="UP000694865">
    <property type="component" value="Unplaced"/>
</dbReference>
<dbReference type="RefSeq" id="XP_002736054.1">
    <property type="nucleotide sequence ID" value="XM_002736008.1"/>
</dbReference>
<reference evidence="4" key="1">
    <citation type="submission" date="2025-08" db="UniProtKB">
        <authorList>
            <consortium name="RefSeq"/>
        </authorList>
    </citation>
    <scope>IDENTIFICATION</scope>
    <source>
        <tissue evidence="4">Testes</tissue>
    </source>
</reference>
<dbReference type="CDD" id="cd00276">
    <property type="entry name" value="C2B_Synaptotagmin"/>
    <property type="match status" value="1"/>
</dbReference>
<dbReference type="GeneID" id="100371008"/>
<evidence type="ECO:0000256" key="1">
    <source>
        <dbReference type="SAM" id="MobiDB-lite"/>
    </source>
</evidence>
<feature type="region of interest" description="Disordered" evidence="1">
    <location>
        <begin position="1"/>
        <end position="25"/>
    </location>
</feature>
<dbReference type="InterPro" id="IPR035892">
    <property type="entry name" value="C2_domain_sf"/>
</dbReference>
<dbReference type="InterPro" id="IPR000008">
    <property type="entry name" value="C2_dom"/>
</dbReference>
<keyword evidence="3" id="KW-1185">Reference proteome</keyword>
<feature type="region of interest" description="Disordered" evidence="1">
    <location>
        <begin position="174"/>
        <end position="204"/>
    </location>
</feature>
<evidence type="ECO:0000313" key="4">
    <source>
        <dbReference type="RefSeq" id="XP_002736054.1"/>
    </source>
</evidence>
<evidence type="ECO:0000259" key="2">
    <source>
        <dbReference type="PROSITE" id="PS50004"/>
    </source>
</evidence>
<evidence type="ECO:0000313" key="3">
    <source>
        <dbReference type="Proteomes" id="UP000694865"/>
    </source>
</evidence>
<feature type="domain" description="C2" evidence="2">
    <location>
        <begin position="344"/>
        <end position="466"/>
    </location>
</feature>
<feature type="region of interest" description="Disordered" evidence="1">
    <location>
        <begin position="92"/>
        <end position="162"/>
    </location>
</feature>
<dbReference type="PANTHER" id="PTHR10024">
    <property type="entry name" value="SYNAPTOTAGMIN"/>
    <property type="match status" value="1"/>
</dbReference>
<feature type="compositionally biased region" description="Low complexity" evidence="1">
    <location>
        <begin position="223"/>
        <end position="237"/>
    </location>
</feature>
<feature type="domain" description="C2" evidence="2">
    <location>
        <begin position="476"/>
        <end position="618"/>
    </location>
</feature>
<feature type="region of interest" description="Disordered" evidence="1">
    <location>
        <begin position="221"/>
        <end position="267"/>
    </location>
</feature>
<proteinExistence type="predicted"/>
<gene>
    <name evidence="4" type="primary">LOC100371008</name>
</gene>
<feature type="compositionally biased region" description="Basic residues" evidence="1">
    <location>
        <begin position="252"/>
        <end position="265"/>
    </location>
</feature>
<organism evidence="3 4">
    <name type="scientific">Saccoglossus kowalevskii</name>
    <name type="common">Acorn worm</name>
    <dbReference type="NCBI Taxonomy" id="10224"/>
    <lineage>
        <taxon>Eukaryota</taxon>
        <taxon>Metazoa</taxon>
        <taxon>Hemichordata</taxon>
        <taxon>Enteropneusta</taxon>
        <taxon>Harrimaniidae</taxon>
        <taxon>Saccoglossus</taxon>
    </lineage>
</organism>
<accession>A0ABM0GS04</accession>
<feature type="compositionally biased region" description="Low complexity" evidence="1">
    <location>
        <begin position="93"/>
        <end position="106"/>
    </location>
</feature>
<dbReference type="SUPFAM" id="SSF49562">
    <property type="entry name" value="C2 domain (Calcium/lipid-binding domain, CaLB)"/>
    <property type="match status" value="2"/>
</dbReference>
<dbReference type="Pfam" id="PF00168">
    <property type="entry name" value="C2"/>
    <property type="match status" value="2"/>
</dbReference>
<name>A0ABM0GS04_SACKO</name>
<dbReference type="Gene3D" id="2.60.40.150">
    <property type="entry name" value="C2 domain"/>
    <property type="match status" value="2"/>
</dbReference>
<protein>
    <submittedName>
        <fullName evidence="4">Synaptotagmin-11-like</fullName>
    </submittedName>
</protein>
<dbReference type="PROSITE" id="PS50004">
    <property type="entry name" value="C2"/>
    <property type="match status" value="2"/>
</dbReference>
<dbReference type="SMART" id="SM00239">
    <property type="entry name" value="C2"/>
    <property type="match status" value="2"/>
</dbReference>